<protein>
    <submittedName>
        <fullName evidence="1">Uncharacterized protein</fullName>
    </submittedName>
</protein>
<keyword evidence="2" id="KW-1185">Reference proteome</keyword>
<accession>A0ABX0GUY1</accession>
<evidence type="ECO:0000313" key="2">
    <source>
        <dbReference type="Proteomes" id="UP000800981"/>
    </source>
</evidence>
<comment type="caution">
    <text evidence="1">The sequence shown here is derived from an EMBL/GenBank/DDBJ whole genome shotgun (WGS) entry which is preliminary data.</text>
</comment>
<sequence>MPRKIEHTNDSVRRVLSLVGAGAMAVSVFGGASGTADAATGLRTLDFTYGNLTVFEDDEPYSWWDTRETFNYANWPDLHLAQGGPAATLVDHRCVGGEVRSELTMSASRPTSLPSGTIRATVTLKLYEGTSCSTQDLEDQRTVVVDVAPGQSRNVSISLENDEWGGGDWAYLDRLTFQNDAG</sequence>
<evidence type="ECO:0000313" key="1">
    <source>
        <dbReference type="EMBL" id="NHC13098.1"/>
    </source>
</evidence>
<dbReference type="RefSeq" id="WP_166278573.1">
    <property type="nucleotide sequence ID" value="NZ_JAANNP010000001.1"/>
</dbReference>
<gene>
    <name evidence="1" type="ORF">G9H71_04810</name>
</gene>
<dbReference type="Proteomes" id="UP000800981">
    <property type="component" value="Unassembled WGS sequence"/>
</dbReference>
<dbReference type="EMBL" id="JAANNP010000001">
    <property type="protein sequence ID" value="NHC13098.1"/>
    <property type="molecule type" value="Genomic_DNA"/>
</dbReference>
<proteinExistence type="predicted"/>
<name>A0ABX0GUY1_9ACTN</name>
<organism evidence="1 2">
    <name type="scientific">Motilibacter deserti</name>
    <dbReference type="NCBI Taxonomy" id="2714956"/>
    <lineage>
        <taxon>Bacteria</taxon>
        <taxon>Bacillati</taxon>
        <taxon>Actinomycetota</taxon>
        <taxon>Actinomycetes</taxon>
        <taxon>Motilibacterales</taxon>
        <taxon>Motilibacteraceae</taxon>
        <taxon>Motilibacter</taxon>
    </lineage>
</organism>
<reference evidence="1 2" key="1">
    <citation type="submission" date="2020-03" db="EMBL/GenBank/DDBJ databases">
        <title>Two novel Motilibacter sp.</title>
        <authorList>
            <person name="Liu S."/>
        </authorList>
    </citation>
    <scope>NUCLEOTIDE SEQUENCE [LARGE SCALE GENOMIC DNA]</scope>
    <source>
        <strain evidence="1 2">E257</strain>
    </source>
</reference>